<evidence type="ECO:0000313" key="3">
    <source>
        <dbReference type="EMBL" id="CCF59263.1"/>
    </source>
</evidence>
<reference evidence="3 4" key="1">
    <citation type="journal article" date="2011" name="Proc. Natl. Acad. Sci. U.S.A.">
        <title>Evolutionary erosion of yeast sex chromosomes by mating-type switching accidents.</title>
        <authorList>
            <person name="Gordon J.L."/>
            <person name="Armisen D."/>
            <person name="Proux-Wera E."/>
            <person name="Oheigeartaigh S.S."/>
            <person name="Byrne K.P."/>
            <person name="Wolfe K.H."/>
        </authorList>
    </citation>
    <scope>NUCLEOTIDE SEQUENCE [LARGE SCALE GENOMIC DNA]</scope>
    <source>
        <strain evidence="4">ATCC 22294 / BCRC 22015 / CBS 2517 / CECT 1963 / NBRC 1671 / NRRL Y-8276</strain>
    </source>
</reference>
<dbReference type="RefSeq" id="XP_003958398.1">
    <property type="nucleotide sequence ID" value="XM_003958349.1"/>
</dbReference>
<feature type="domain" description="Hpc2-related" evidence="2">
    <location>
        <begin position="451"/>
        <end position="484"/>
    </location>
</feature>
<protein>
    <recommendedName>
        <fullName evidence="2">Hpc2-related domain-containing protein</fullName>
    </recommendedName>
</protein>
<feature type="compositionally biased region" description="Low complexity" evidence="1">
    <location>
        <begin position="101"/>
        <end position="143"/>
    </location>
</feature>
<name>H2AY13_KAZAF</name>
<dbReference type="STRING" id="1071382.H2AY13"/>
<feature type="compositionally biased region" description="Acidic residues" evidence="1">
    <location>
        <begin position="401"/>
        <end position="431"/>
    </location>
</feature>
<feature type="region of interest" description="Disordered" evidence="1">
    <location>
        <begin position="384"/>
        <end position="447"/>
    </location>
</feature>
<proteinExistence type="predicted"/>
<feature type="compositionally biased region" description="Low complexity" evidence="1">
    <location>
        <begin position="234"/>
        <end position="251"/>
    </location>
</feature>
<evidence type="ECO:0000256" key="1">
    <source>
        <dbReference type="SAM" id="MobiDB-lite"/>
    </source>
</evidence>
<keyword evidence="4" id="KW-1185">Reference proteome</keyword>
<dbReference type="InterPro" id="IPR014840">
    <property type="entry name" value="HRD"/>
</dbReference>
<dbReference type="FunCoup" id="H2AY13">
    <property type="interactions" value="189"/>
</dbReference>
<feature type="compositionally biased region" description="Polar residues" evidence="1">
    <location>
        <begin position="1"/>
        <end position="21"/>
    </location>
</feature>
<sequence>MSPTVDTTLSPSVVSADTSTVGEGAINDMKRTMEEKEQEDDSNGAKRPKKGISGMLSPLLNSNKNTMSRSSPSSSSSSSASKRIPNIAEELAMNRNHVKGSSPSPTSAATANSTNTSKTTTENSKKTTSQTSTSSTPATAAVKRTTKPKPRARAKPKDKDTTASNTKQKTLLPKSKKVDTIPADNSTVVEPEAKMKQVKIASLLTSPNTDNIPSTSSTKTIDSVSTTAANTNVTLKTETPLLKTEPTLKKTQSNLSSNKKGPSSITPAAKAKKSKSTGVVTTSSSSLSNSTEPKKKSNVNSNKKKSEQPNAEQNLLKQEQEKKKIALIAPPSIEEPTVLKKSSDSNSKISVINIPLYSTTSNDYLDENGTVTFNLFKILTENKENDEKSKKQKRKKLIDETTNDNDNDNIESTDEDDELDEDNDEEVDLDAEENKIPKKKSHPMKGKSLIGKYDFEDPFIDDSELLWEEQRASTKDGFFVYFGPLIEKGTYASFERANGTMKKGGIRK</sequence>
<accession>H2AY13</accession>
<dbReference type="GeneID" id="13887242"/>
<feature type="compositionally biased region" description="Low complexity" evidence="1">
    <location>
        <begin position="68"/>
        <end position="81"/>
    </location>
</feature>
<dbReference type="Proteomes" id="UP000005220">
    <property type="component" value="Chromosome 7"/>
</dbReference>
<feature type="compositionally biased region" description="Polar residues" evidence="1">
    <location>
        <begin position="252"/>
        <end position="261"/>
    </location>
</feature>
<feature type="compositionally biased region" description="Low complexity" evidence="1">
    <location>
        <begin position="276"/>
        <end position="291"/>
    </location>
</feature>
<evidence type="ECO:0000313" key="4">
    <source>
        <dbReference type="Proteomes" id="UP000005220"/>
    </source>
</evidence>
<dbReference type="eggNOG" id="ENOG502RG9A">
    <property type="taxonomic scope" value="Eukaryota"/>
</dbReference>
<dbReference type="EMBL" id="HE650827">
    <property type="protein sequence ID" value="CCF59263.1"/>
    <property type="molecule type" value="Genomic_DNA"/>
</dbReference>
<feature type="compositionally biased region" description="Basic residues" evidence="1">
    <location>
        <begin position="144"/>
        <end position="154"/>
    </location>
</feature>
<feature type="compositionally biased region" description="Polar residues" evidence="1">
    <location>
        <begin position="206"/>
        <end position="233"/>
    </location>
</feature>
<gene>
    <name evidence="3" type="primary">KAFR0G02290</name>
    <name evidence="3" type="ORF">KAFR_0G02290</name>
</gene>
<dbReference type="InParanoid" id="H2AY13"/>
<organism evidence="3 4">
    <name type="scientific">Kazachstania africana (strain ATCC 22294 / BCRC 22015 / CBS 2517 / CECT 1963 / NBRC 1671 / NRRL Y-8276)</name>
    <name type="common">Yeast</name>
    <name type="synonym">Kluyveromyces africanus</name>
    <dbReference type="NCBI Taxonomy" id="1071382"/>
    <lineage>
        <taxon>Eukaryota</taxon>
        <taxon>Fungi</taxon>
        <taxon>Dikarya</taxon>
        <taxon>Ascomycota</taxon>
        <taxon>Saccharomycotina</taxon>
        <taxon>Saccharomycetes</taxon>
        <taxon>Saccharomycetales</taxon>
        <taxon>Saccharomycetaceae</taxon>
        <taxon>Kazachstania</taxon>
    </lineage>
</organism>
<dbReference type="KEGG" id="kaf:KAFR_0G02290"/>
<feature type="region of interest" description="Disordered" evidence="1">
    <location>
        <begin position="206"/>
        <end position="311"/>
    </location>
</feature>
<dbReference type="Pfam" id="PF08729">
    <property type="entry name" value="HUN"/>
    <property type="match status" value="1"/>
</dbReference>
<feature type="region of interest" description="Disordered" evidence="1">
    <location>
        <begin position="1"/>
        <end position="189"/>
    </location>
</feature>
<dbReference type="HOGENOM" id="CLU_536424_0_0_1"/>
<dbReference type="OrthoDB" id="5576775at2759"/>
<dbReference type="AlphaFoldDB" id="H2AY13"/>
<evidence type="ECO:0000259" key="2">
    <source>
        <dbReference type="Pfam" id="PF08729"/>
    </source>
</evidence>